<feature type="region of interest" description="Disordered" evidence="3">
    <location>
        <begin position="115"/>
        <end position="174"/>
    </location>
</feature>
<evidence type="ECO:0000256" key="1">
    <source>
        <dbReference type="ARBA" id="ARBA00022801"/>
    </source>
</evidence>
<dbReference type="EMBL" id="BNJQ01000008">
    <property type="protein sequence ID" value="GHP04608.1"/>
    <property type="molecule type" value="Genomic_DNA"/>
</dbReference>
<dbReference type="Gene3D" id="3.40.20.10">
    <property type="entry name" value="Severin"/>
    <property type="match status" value="1"/>
</dbReference>
<dbReference type="PROSITE" id="PS50056">
    <property type="entry name" value="TYR_PHOSPHATASE_2"/>
    <property type="match status" value="1"/>
</dbReference>
<feature type="domain" description="Tyrosine specific protein phosphatases" evidence="5">
    <location>
        <begin position="284"/>
        <end position="335"/>
    </location>
</feature>
<evidence type="ECO:0000256" key="2">
    <source>
        <dbReference type="ARBA" id="ARBA00022912"/>
    </source>
</evidence>
<name>A0A830HCY9_9CHLO</name>
<feature type="region of interest" description="Disordered" evidence="3">
    <location>
        <begin position="1"/>
        <end position="56"/>
    </location>
</feature>
<evidence type="ECO:0000256" key="3">
    <source>
        <dbReference type="SAM" id="MobiDB-lite"/>
    </source>
</evidence>
<evidence type="ECO:0000313" key="7">
    <source>
        <dbReference type="Proteomes" id="UP000660262"/>
    </source>
</evidence>
<evidence type="ECO:0000259" key="4">
    <source>
        <dbReference type="PROSITE" id="PS50054"/>
    </source>
</evidence>
<dbReference type="SUPFAM" id="SSF52799">
    <property type="entry name" value="(Phosphotyrosine protein) phosphatases II"/>
    <property type="match status" value="1"/>
</dbReference>
<evidence type="ECO:0000259" key="5">
    <source>
        <dbReference type="PROSITE" id="PS50056"/>
    </source>
</evidence>
<dbReference type="PROSITE" id="PS50054">
    <property type="entry name" value="TYR_PHOSPHATASE_DUAL"/>
    <property type="match status" value="1"/>
</dbReference>
<dbReference type="OrthoDB" id="165342at2759"/>
<dbReference type="AlphaFoldDB" id="A0A830HCY9"/>
<dbReference type="PROSITE" id="PS00383">
    <property type="entry name" value="TYR_PHOSPHATASE_1"/>
    <property type="match status" value="1"/>
</dbReference>
<dbReference type="Proteomes" id="UP000660262">
    <property type="component" value="Unassembled WGS sequence"/>
</dbReference>
<dbReference type="InterPro" id="IPR029006">
    <property type="entry name" value="ADF-H/Gelsolin-like_dom_sf"/>
</dbReference>
<dbReference type="SUPFAM" id="SSF55753">
    <property type="entry name" value="Actin depolymerizing proteins"/>
    <property type="match status" value="1"/>
</dbReference>
<feature type="compositionally biased region" description="Low complexity" evidence="3">
    <location>
        <begin position="1"/>
        <end position="31"/>
    </location>
</feature>
<dbReference type="Pfam" id="PF00782">
    <property type="entry name" value="DSPc"/>
    <property type="match status" value="1"/>
</dbReference>
<dbReference type="GO" id="GO:0004721">
    <property type="term" value="F:phosphoprotein phosphatase activity"/>
    <property type="evidence" value="ECO:0007669"/>
    <property type="project" value="UniProtKB-KW"/>
</dbReference>
<dbReference type="InterPro" id="IPR000387">
    <property type="entry name" value="Tyr_Pase_dom"/>
</dbReference>
<dbReference type="InterPro" id="IPR029021">
    <property type="entry name" value="Prot-tyrosine_phosphatase-like"/>
</dbReference>
<comment type="caution">
    <text evidence="6">The sequence shown here is derived from an EMBL/GenBank/DDBJ whole genome shotgun (WGS) entry which is preliminary data.</text>
</comment>
<protein>
    <recommendedName>
        <fullName evidence="8">Protein-tyrosine-phosphatase</fullName>
    </recommendedName>
</protein>
<feature type="compositionally biased region" description="Polar residues" evidence="3">
    <location>
        <begin position="32"/>
        <end position="50"/>
    </location>
</feature>
<reference evidence="6" key="1">
    <citation type="submission" date="2020-10" db="EMBL/GenBank/DDBJ databases">
        <title>Unveiling of a novel bifunctional photoreceptor, Dualchrome1, isolated from a cosmopolitan green alga.</title>
        <authorList>
            <person name="Suzuki S."/>
            <person name="Kawachi M."/>
        </authorList>
    </citation>
    <scope>NUCLEOTIDE SEQUENCE</scope>
    <source>
        <strain evidence="6">NIES 2893</strain>
    </source>
</reference>
<keyword evidence="1" id="KW-0378">Hydrolase</keyword>
<feature type="domain" description="Tyrosine-protein phosphatase" evidence="4">
    <location>
        <begin position="213"/>
        <end position="357"/>
    </location>
</feature>
<gene>
    <name evidence="6" type="ORF">PPROV_000336200</name>
</gene>
<sequence length="510" mass="53677">MTSMASMASTGSISMPVGASMSSQGGPSGPSVENSAHPASSGDSPPTMHSPQAGVHVPVPVPVVDGVAFLPSTAAGVGAGAGAAPVLPLFAAQYWRAAGGTAGAADAAAAAAAGNTNRRQNSTAAQTSASPAAAPPPPLALRKDDAKTTAHQSKMRRLGGGGQTQAATHQPLGMARHGVLPEALDLSRLRDRADSGPSELQLRREKFALFEKQCTLVCEEEGVYIGSDAVARNWDTLSQHGITHVVNAAAFVCEEYFKGKLAYKTLWLQDSPGEDIASVLYPCFDFIESARASRGRVLVHCSQGVSRSSAIVIAYTMWRRGWGYDAAFQYVKERRGVANPNVGFACQLLAWCKRLGLDGASDPSPAPRLLRMCRHSEHGSPPHLVGKVVPTASEELTPPPPLPYAGRRALDARACFVLQSDSRAYVWCGPEADDAHTEAAWCLARQLTTYESVHDLPIAVSQDASEPPEFLDALDAVAAPGDRQESWSARHTRVAAYDADYASSSSIVVS</sequence>
<dbReference type="InterPro" id="IPR016130">
    <property type="entry name" value="Tyr_Pase_AS"/>
</dbReference>
<accession>A0A830HCY9</accession>
<dbReference type="Gene3D" id="3.90.190.10">
    <property type="entry name" value="Protein tyrosine phosphatase superfamily"/>
    <property type="match status" value="1"/>
</dbReference>
<keyword evidence="7" id="KW-1185">Reference proteome</keyword>
<organism evidence="6 7">
    <name type="scientific">Pycnococcus provasolii</name>
    <dbReference type="NCBI Taxonomy" id="41880"/>
    <lineage>
        <taxon>Eukaryota</taxon>
        <taxon>Viridiplantae</taxon>
        <taxon>Chlorophyta</taxon>
        <taxon>Pseudoscourfieldiophyceae</taxon>
        <taxon>Pseudoscourfieldiales</taxon>
        <taxon>Pycnococcaceae</taxon>
        <taxon>Pycnococcus</taxon>
    </lineage>
</organism>
<dbReference type="SMART" id="SM00195">
    <property type="entry name" value="DSPc"/>
    <property type="match status" value="1"/>
</dbReference>
<evidence type="ECO:0008006" key="8">
    <source>
        <dbReference type="Google" id="ProtNLM"/>
    </source>
</evidence>
<dbReference type="CDD" id="cd14498">
    <property type="entry name" value="DSP"/>
    <property type="match status" value="1"/>
</dbReference>
<keyword evidence="2" id="KW-0904">Protein phosphatase</keyword>
<dbReference type="InterPro" id="IPR000340">
    <property type="entry name" value="Dual-sp_phosphatase_cat-dom"/>
</dbReference>
<proteinExistence type="predicted"/>
<dbReference type="PANTHER" id="PTHR46381:SF2">
    <property type="entry name" value="MAP KINASE PHOSPHATASE"/>
    <property type="match status" value="1"/>
</dbReference>
<dbReference type="PANTHER" id="PTHR46381">
    <property type="entry name" value="MKPA PROTEIN"/>
    <property type="match status" value="1"/>
</dbReference>
<dbReference type="InterPro" id="IPR020422">
    <property type="entry name" value="TYR_PHOSPHATASE_DUAL_dom"/>
</dbReference>
<feature type="compositionally biased region" description="Low complexity" evidence="3">
    <location>
        <begin position="122"/>
        <end position="132"/>
    </location>
</feature>
<evidence type="ECO:0000313" key="6">
    <source>
        <dbReference type="EMBL" id="GHP04608.1"/>
    </source>
</evidence>